<dbReference type="AlphaFoldDB" id="A0A9W8FXI8"/>
<dbReference type="SUPFAM" id="SSF53335">
    <property type="entry name" value="S-adenosyl-L-methionine-dependent methyltransferases"/>
    <property type="match status" value="1"/>
</dbReference>
<dbReference type="Proteomes" id="UP001151518">
    <property type="component" value="Unassembled WGS sequence"/>
</dbReference>
<comment type="caution">
    <text evidence="1">The sequence shown here is derived from an EMBL/GenBank/DDBJ whole genome shotgun (WGS) entry which is preliminary data.</text>
</comment>
<evidence type="ECO:0000313" key="1">
    <source>
        <dbReference type="EMBL" id="KAJ2669651.1"/>
    </source>
</evidence>
<gene>
    <name evidence="1" type="ORF">GGI25_006076</name>
</gene>
<dbReference type="OrthoDB" id="10254945at2759"/>
<protein>
    <recommendedName>
        <fullName evidence="3">Methyltransferase type 11 domain-containing protein</fullName>
    </recommendedName>
</protein>
<organism evidence="1 2">
    <name type="scientific">Coemansia spiralis</name>
    <dbReference type="NCBI Taxonomy" id="417178"/>
    <lineage>
        <taxon>Eukaryota</taxon>
        <taxon>Fungi</taxon>
        <taxon>Fungi incertae sedis</taxon>
        <taxon>Zoopagomycota</taxon>
        <taxon>Kickxellomycotina</taxon>
        <taxon>Kickxellomycetes</taxon>
        <taxon>Kickxellales</taxon>
        <taxon>Kickxellaceae</taxon>
        <taxon>Coemansia</taxon>
    </lineage>
</organism>
<dbReference type="EMBL" id="JANBTW010000144">
    <property type="protein sequence ID" value="KAJ2669651.1"/>
    <property type="molecule type" value="Genomic_DNA"/>
</dbReference>
<evidence type="ECO:0008006" key="3">
    <source>
        <dbReference type="Google" id="ProtNLM"/>
    </source>
</evidence>
<dbReference type="Pfam" id="PF13489">
    <property type="entry name" value="Methyltransf_23"/>
    <property type="match status" value="1"/>
</dbReference>
<accession>A0A9W8FXI8</accession>
<dbReference type="PANTHER" id="PTHR45036:SF1">
    <property type="entry name" value="METHYLTRANSFERASE LIKE 7A"/>
    <property type="match status" value="1"/>
</dbReference>
<name>A0A9W8FXI8_9FUNG</name>
<sequence>MTLSDDEPSKGVISSIADWLFKILWIFESRRNDAKVDMYRKMLWPEISGKVLDLGPGFAKSLEFLRHATATDGSYAIDSAVVHSYTALEPNPFLYSHLHKNAEKNGFCVQYDRQSYPDGKESNTVAVRDNMVPFTIVRGTLDKKSLIPQAVLDGAPYDTILTSFSMCTVKDPESTAKNIIKLLKPGGKYVFIEHVLQPDVDDPHVVEDNGVDAKFWAGVQKFINPLWKIIGHGCHINRRTGDTIASIDGWESVDYKSVRPAIDLQSRIMPLSFGIATKAKGDKEEI</sequence>
<reference evidence="1" key="1">
    <citation type="submission" date="2022-07" db="EMBL/GenBank/DDBJ databases">
        <title>Phylogenomic reconstructions and comparative analyses of Kickxellomycotina fungi.</title>
        <authorList>
            <person name="Reynolds N.K."/>
            <person name="Stajich J.E."/>
            <person name="Barry K."/>
            <person name="Grigoriev I.V."/>
            <person name="Crous P."/>
            <person name="Smith M.E."/>
        </authorList>
    </citation>
    <scope>NUCLEOTIDE SEQUENCE</scope>
    <source>
        <strain evidence="1">NRRL 3115</strain>
    </source>
</reference>
<proteinExistence type="predicted"/>
<evidence type="ECO:0000313" key="2">
    <source>
        <dbReference type="Proteomes" id="UP001151518"/>
    </source>
</evidence>
<dbReference type="InterPro" id="IPR052356">
    <property type="entry name" value="Thiol_S-MT"/>
</dbReference>
<dbReference type="Gene3D" id="3.40.50.150">
    <property type="entry name" value="Vaccinia Virus protein VP39"/>
    <property type="match status" value="1"/>
</dbReference>
<dbReference type="PANTHER" id="PTHR45036">
    <property type="entry name" value="METHYLTRANSFERASE LIKE 7B"/>
    <property type="match status" value="1"/>
</dbReference>
<dbReference type="InterPro" id="IPR029063">
    <property type="entry name" value="SAM-dependent_MTases_sf"/>
</dbReference>